<evidence type="ECO:0000313" key="8">
    <source>
        <dbReference type="Proteomes" id="UP000242180"/>
    </source>
</evidence>
<keyword evidence="5" id="KW-0131">Cell cycle</keyword>
<dbReference type="EMBL" id="MCGN01000005">
    <property type="protein sequence ID" value="ORY96577.1"/>
    <property type="molecule type" value="Genomic_DNA"/>
</dbReference>
<dbReference type="GO" id="GO:0005680">
    <property type="term" value="C:anaphase-promoting complex"/>
    <property type="evidence" value="ECO:0007669"/>
    <property type="project" value="InterPro"/>
</dbReference>
<keyword evidence="2" id="KW-0132">Cell division</keyword>
<dbReference type="InParanoid" id="A0A1X2HCQ9"/>
<comment type="caution">
    <text evidence="7">The sequence shown here is derived from an EMBL/GenBank/DDBJ whole genome shotgun (WGS) entry which is preliminary data.</text>
</comment>
<name>A0A1X2HCQ9_SYNRA</name>
<dbReference type="Proteomes" id="UP000242180">
    <property type="component" value="Unassembled WGS sequence"/>
</dbReference>
<dbReference type="AlphaFoldDB" id="A0A1X2HCQ9"/>
<evidence type="ECO:0000256" key="2">
    <source>
        <dbReference type="ARBA" id="ARBA00022618"/>
    </source>
</evidence>
<evidence type="ECO:0000256" key="5">
    <source>
        <dbReference type="ARBA" id="ARBA00023306"/>
    </source>
</evidence>
<evidence type="ECO:0000256" key="1">
    <source>
        <dbReference type="ARBA" id="ARBA00006940"/>
    </source>
</evidence>
<protein>
    <submittedName>
        <fullName evidence="7">Uncharacterized protein</fullName>
    </submittedName>
</protein>
<evidence type="ECO:0000256" key="3">
    <source>
        <dbReference type="ARBA" id="ARBA00022776"/>
    </source>
</evidence>
<dbReference type="GO" id="GO:0051301">
    <property type="term" value="P:cell division"/>
    <property type="evidence" value="ECO:0007669"/>
    <property type="project" value="UniProtKB-KW"/>
</dbReference>
<dbReference type="Pfam" id="PF05839">
    <property type="entry name" value="Apc13p"/>
    <property type="match status" value="1"/>
</dbReference>
<accession>A0A1X2HCQ9</accession>
<keyword evidence="4" id="KW-0833">Ubl conjugation pathway</keyword>
<dbReference type="InterPro" id="IPR008401">
    <property type="entry name" value="Apc13"/>
</dbReference>
<gene>
    <name evidence="7" type="ORF">BCR43DRAFT_491928</name>
</gene>
<comment type="similarity">
    <text evidence="1">Belongs to the APC13 family.</text>
</comment>
<keyword evidence="8" id="KW-1185">Reference proteome</keyword>
<reference evidence="7 8" key="1">
    <citation type="submission" date="2016-07" db="EMBL/GenBank/DDBJ databases">
        <title>Pervasive Adenine N6-methylation of Active Genes in Fungi.</title>
        <authorList>
            <consortium name="DOE Joint Genome Institute"/>
            <person name="Mondo S.J."/>
            <person name="Dannebaum R.O."/>
            <person name="Kuo R.C."/>
            <person name="Labutti K."/>
            <person name="Haridas S."/>
            <person name="Kuo A."/>
            <person name="Salamov A."/>
            <person name="Ahrendt S.R."/>
            <person name="Lipzen A."/>
            <person name="Sullivan W."/>
            <person name="Andreopoulos W.B."/>
            <person name="Clum A."/>
            <person name="Lindquist E."/>
            <person name="Daum C."/>
            <person name="Ramamoorthy G.K."/>
            <person name="Gryganskyi A."/>
            <person name="Culley D."/>
            <person name="Magnuson J.K."/>
            <person name="James T.Y."/>
            <person name="O'Malley M.A."/>
            <person name="Stajich J.E."/>
            <person name="Spatafora J.W."/>
            <person name="Visel A."/>
            <person name="Grigoriev I.V."/>
        </authorList>
    </citation>
    <scope>NUCLEOTIDE SEQUENCE [LARGE SCALE GENOMIC DNA]</scope>
    <source>
        <strain evidence="7 8">NRRL 2496</strain>
    </source>
</reference>
<proteinExistence type="inferred from homology"/>
<feature type="compositionally biased region" description="Basic and acidic residues" evidence="6">
    <location>
        <begin position="38"/>
        <end position="47"/>
    </location>
</feature>
<feature type="region of interest" description="Disordered" evidence="6">
    <location>
        <begin position="37"/>
        <end position="67"/>
    </location>
</feature>
<evidence type="ECO:0000256" key="4">
    <source>
        <dbReference type="ARBA" id="ARBA00022786"/>
    </source>
</evidence>
<evidence type="ECO:0000256" key="6">
    <source>
        <dbReference type="SAM" id="MobiDB-lite"/>
    </source>
</evidence>
<dbReference type="OrthoDB" id="2206027at2759"/>
<evidence type="ECO:0000313" key="7">
    <source>
        <dbReference type="EMBL" id="ORY96577.1"/>
    </source>
</evidence>
<keyword evidence="3" id="KW-0498">Mitosis</keyword>
<organism evidence="7 8">
    <name type="scientific">Syncephalastrum racemosum</name>
    <name type="common">Filamentous fungus</name>
    <dbReference type="NCBI Taxonomy" id="13706"/>
    <lineage>
        <taxon>Eukaryota</taxon>
        <taxon>Fungi</taxon>
        <taxon>Fungi incertae sedis</taxon>
        <taxon>Mucoromycota</taxon>
        <taxon>Mucoromycotina</taxon>
        <taxon>Mucoromycetes</taxon>
        <taxon>Mucorales</taxon>
        <taxon>Syncephalastraceae</taxon>
        <taxon>Syncephalastrum</taxon>
    </lineage>
</organism>
<sequence>MDSAFSYIHWVESSLPLLADEWISGELPNDMVTVLEESDSRQEDLSDAKIQTSKKPKKMEWNPTLAE</sequence>